<sequence>MKALCLLFVAVMAVGCHGCSDGWLDINGVCFYFHQDQSMPWEDAKRFCETSGAVLAKVANAQTLREFYEYILTYGLSGSYWLGASDQSYEGDWLWVADNSRVNKGTPYWAIHNGIFGWAHEPAGGADENCLLLDETRKYYFNDANCNLIHHPICMV</sequence>
<keyword evidence="3" id="KW-0430">Lectin</keyword>
<dbReference type="GO" id="GO:0030246">
    <property type="term" value="F:carbohydrate binding"/>
    <property type="evidence" value="ECO:0007669"/>
    <property type="project" value="UniProtKB-KW"/>
</dbReference>
<dbReference type="PANTHER" id="PTHR45710:SF26">
    <property type="entry name" value="RH26557P"/>
    <property type="match status" value="1"/>
</dbReference>
<reference evidence="3" key="1">
    <citation type="journal article" date="2015" name="Fish Shellfish Immunol.">
        <title>A C-type lectin (LvCTL4) from Litopenaeus vannamei is a downstream molecule of the NF-?B signaling pathway and participates in antibacterial immune response.</title>
        <authorList>
            <person name="Li H."/>
            <person name="Chen Y."/>
            <person name="Li M."/>
            <person name="Wang S."/>
            <person name="Zuo H."/>
            <person name="Xu X."/>
            <person name="Weng S."/>
            <person name="He J."/>
            <person name="Li C."/>
        </authorList>
    </citation>
    <scope>NUCLEOTIDE SEQUENCE</scope>
</reference>
<dbReference type="EMBL" id="KM387560">
    <property type="protein sequence ID" value="AKA64754.1"/>
    <property type="molecule type" value="mRNA"/>
</dbReference>
<evidence type="ECO:0000259" key="2">
    <source>
        <dbReference type="PROSITE" id="PS50041"/>
    </source>
</evidence>
<protein>
    <submittedName>
        <fullName evidence="3">C-type lectin 4</fullName>
    </submittedName>
</protein>
<proteinExistence type="evidence at transcript level"/>
<dbReference type="PROSITE" id="PS50041">
    <property type="entry name" value="C_TYPE_LECTIN_2"/>
    <property type="match status" value="1"/>
</dbReference>
<feature type="domain" description="C-type lectin" evidence="2">
    <location>
        <begin position="26"/>
        <end position="155"/>
    </location>
</feature>
<name>A0A0E3M3P5_PENVA</name>
<dbReference type="PROSITE" id="PS51257">
    <property type="entry name" value="PROKAR_LIPOPROTEIN"/>
    <property type="match status" value="1"/>
</dbReference>
<dbReference type="OrthoDB" id="7357196at2759"/>
<dbReference type="Gene3D" id="3.10.100.10">
    <property type="entry name" value="Mannose-Binding Protein A, subunit A"/>
    <property type="match status" value="1"/>
</dbReference>
<evidence type="ECO:0000313" key="3">
    <source>
        <dbReference type="EMBL" id="AKA64754.1"/>
    </source>
</evidence>
<dbReference type="InterPro" id="IPR050828">
    <property type="entry name" value="C-type_lectin/matrix_domain"/>
</dbReference>
<feature type="signal peptide" evidence="1">
    <location>
        <begin position="1"/>
        <end position="18"/>
    </location>
</feature>
<feature type="chain" id="PRO_5002411434" evidence="1">
    <location>
        <begin position="19"/>
        <end position="156"/>
    </location>
</feature>
<keyword evidence="1" id="KW-0732">Signal</keyword>
<dbReference type="AlphaFoldDB" id="A0A0E3M3P5"/>
<dbReference type="SMART" id="SM00034">
    <property type="entry name" value="CLECT"/>
    <property type="match status" value="1"/>
</dbReference>
<gene>
    <name evidence="3" type="primary">CTL4</name>
</gene>
<dbReference type="SUPFAM" id="SSF56436">
    <property type="entry name" value="C-type lectin-like"/>
    <property type="match status" value="1"/>
</dbReference>
<dbReference type="InterPro" id="IPR016186">
    <property type="entry name" value="C-type_lectin-like/link_sf"/>
</dbReference>
<dbReference type="Pfam" id="PF00059">
    <property type="entry name" value="Lectin_C"/>
    <property type="match status" value="1"/>
</dbReference>
<dbReference type="PANTHER" id="PTHR45710">
    <property type="entry name" value="C-TYPE LECTIN DOMAIN-CONTAINING PROTEIN 180"/>
    <property type="match status" value="1"/>
</dbReference>
<organism evidence="3">
    <name type="scientific">Penaeus vannamei</name>
    <name type="common">Whiteleg shrimp</name>
    <name type="synonym">Litopenaeus vannamei</name>
    <dbReference type="NCBI Taxonomy" id="6689"/>
    <lineage>
        <taxon>Eukaryota</taxon>
        <taxon>Metazoa</taxon>
        <taxon>Ecdysozoa</taxon>
        <taxon>Arthropoda</taxon>
        <taxon>Crustacea</taxon>
        <taxon>Multicrustacea</taxon>
        <taxon>Malacostraca</taxon>
        <taxon>Eumalacostraca</taxon>
        <taxon>Eucarida</taxon>
        <taxon>Decapoda</taxon>
        <taxon>Dendrobranchiata</taxon>
        <taxon>Penaeoidea</taxon>
        <taxon>Penaeidae</taxon>
        <taxon>Penaeus</taxon>
    </lineage>
</organism>
<dbReference type="InterPro" id="IPR016187">
    <property type="entry name" value="CTDL_fold"/>
</dbReference>
<evidence type="ECO:0000256" key="1">
    <source>
        <dbReference type="SAM" id="SignalP"/>
    </source>
</evidence>
<dbReference type="InterPro" id="IPR001304">
    <property type="entry name" value="C-type_lectin-like"/>
</dbReference>
<accession>A0A0E3M3P5</accession>